<dbReference type="EMBL" id="JBHUMD010000028">
    <property type="protein sequence ID" value="MFD2603288.1"/>
    <property type="molecule type" value="Genomic_DNA"/>
</dbReference>
<sequence length="296" mass="33341">MYKWLVAVLFMFGSVANAQELNCTVKINYDRVTDANTQIFKTLERALTDFVNNTRWTSRNFETNERIECSMIINVSGYDAPGFTATLQVQSSRPVYNSTYSSPIFNFNDKDFNFRYNEGDNLIYNPNSVDSNNLVGVIGFYANIIIGLDADSFQKGGGTEYYKAAQNLASLGAGSGYKGWGQQEGTNQNRYFLVNDLLSNTFTPFRDTLYEYHFLALDKMADDHKKAKEEVIASLKTLAKVQSVRPNAFLTRVFFDAKSDEIVSMFSGGPTVTLTELLENLNKLSPTNGSKWSQIR</sequence>
<proteinExistence type="predicted"/>
<dbReference type="RefSeq" id="WP_379822010.1">
    <property type="nucleotide sequence ID" value="NZ_JBHUMD010000028.1"/>
</dbReference>
<evidence type="ECO:0000256" key="1">
    <source>
        <dbReference type="SAM" id="SignalP"/>
    </source>
</evidence>
<feature type="chain" id="PRO_5046126587" evidence="1">
    <location>
        <begin position="19"/>
        <end position="296"/>
    </location>
</feature>
<evidence type="ECO:0000313" key="2">
    <source>
        <dbReference type="EMBL" id="MFD2603288.1"/>
    </source>
</evidence>
<organism evidence="2 3">
    <name type="scientific">Flavobacterium suzhouense</name>
    <dbReference type="NCBI Taxonomy" id="1529638"/>
    <lineage>
        <taxon>Bacteria</taxon>
        <taxon>Pseudomonadati</taxon>
        <taxon>Bacteroidota</taxon>
        <taxon>Flavobacteriia</taxon>
        <taxon>Flavobacteriales</taxon>
        <taxon>Flavobacteriaceae</taxon>
        <taxon>Flavobacterium</taxon>
    </lineage>
</organism>
<evidence type="ECO:0000313" key="3">
    <source>
        <dbReference type="Proteomes" id="UP001597480"/>
    </source>
</evidence>
<dbReference type="InterPro" id="IPR032274">
    <property type="entry name" value="DUF4835"/>
</dbReference>
<name>A0ABW5NWT2_9FLAO</name>
<protein>
    <submittedName>
        <fullName evidence="2">DUF4835 family protein</fullName>
    </submittedName>
</protein>
<accession>A0ABW5NWT2</accession>
<feature type="signal peptide" evidence="1">
    <location>
        <begin position="1"/>
        <end position="18"/>
    </location>
</feature>
<keyword evidence="1" id="KW-0732">Signal</keyword>
<keyword evidence="3" id="KW-1185">Reference proteome</keyword>
<comment type="caution">
    <text evidence="2">The sequence shown here is derived from an EMBL/GenBank/DDBJ whole genome shotgun (WGS) entry which is preliminary data.</text>
</comment>
<gene>
    <name evidence="2" type="ORF">ACFSR3_14590</name>
</gene>
<dbReference type="Pfam" id="PF16119">
    <property type="entry name" value="DUF4835"/>
    <property type="match status" value="1"/>
</dbReference>
<reference evidence="3" key="1">
    <citation type="journal article" date="2019" name="Int. J. Syst. Evol. Microbiol.">
        <title>The Global Catalogue of Microorganisms (GCM) 10K type strain sequencing project: providing services to taxonomists for standard genome sequencing and annotation.</title>
        <authorList>
            <consortium name="The Broad Institute Genomics Platform"/>
            <consortium name="The Broad Institute Genome Sequencing Center for Infectious Disease"/>
            <person name="Wu L."/>
            <person name="Ma J."/>
        </authorList>
    </citation>
    <scope>NUCLEOTIDE SEQUENCE [LARGE SCALE GENOMIC DNA]</scope>
    <source>
        <strain evidence="3">KCTC 42107</strain>
    </source>
</reference>
<dbReference type="Proteomes" id="UP001597480">
    <property type="component" value="Unassembled WGS sequence"/>
</dbReference>